<dbReference type="Proteomes" id="UP000007952">
    <property type="component" value="Chromosome"/>
</dbReference>
<evidence type="ECO:0000313" key="2">
    <source>
        <dbReference type="Proteomes" id="UP000007952"/>
    </source>
</evidence>
<dbReference type="AlphaFoldDB" id="F6FGS9"/>
<protein>
    <submittedName>
        <fullName evidence="1">Uncharacterized protein</fullName>
    </submittedName>
</protein>
<sequence length="232" mass="25829">MTTAAKVASGVAAASTASAGGIYFGTDLFNQQSKSLKRAVSSLLREKNPEKRLINPSVAAGDKAWKEAWSRYRNANKTTNPWGVTGWSQTSETVNSDTAAPEDFISKCSTKSVLEVSGTEDSIYNEVLSYCTRATLVSDLISENNRNRKILKSTDQNQEGDWKKVWDVYKSKNSNKTKDGDVWKLKDWEAKHSGDTLPDNYKTTCDSKIVEEVFKLDDQRYLNALSWCTVEG</sequence>
<dbReference type="HOGENOM" id="CLU_098620_0_0_14"/>
<dbReference type="STRING" id="859194.MHF_0323"/>
<organism evidence="1 2">
    <name type="scientific">Mycoplasma haemofelis (strain Ohio2)</name>
    <dbReference type="NCBI Taxonomy" id="859194"/>
    <lineage>
        <taxon>Bacteria</taxon>
        <taxon>Bacillati</taxon>
        <taxon>Mycoplasmatota</taxon>
        <taxon>Mollicutes</taxon>
        <taxon>Mycoplasmataceae</taxon>
        <taxon>Mycoplasma</taxon>
    </lineage>
</organism>
<gene>
    <name evidence="1" type="ordered locus">MHF_0323</name>
</gene>
<dbReference type="KEGG" id="mhf:MHF_0323"/>
<name>F6FGS9_MYCHI</name>
<reference key="2">
    <citation type="submission" date="2011-05" db="EMBL/GenBank/DDBJ databases">
        <title>The Genome of Mycoplasma haemofelis Strain Ohio2, a pathogenic hemoplasma of the cat.</title>
        <authorList>
            <person name="Santos A.P."/>
            <person name="Guimaraes A.M.S."/>
            <person name="SanMiguel P.J."/>
            <person name="Martin S.W."/>
            <person name="Messick J.B."/>
        </authorList>
    </citation>
    <scope>NUCLEOTIDE SEQUENCE</scope>
    <source>
        <strain>Ohio2</strain>
    </source>
</reference>
<accession>F6FGS9</accession>
<evidence type="ECO:0000313" key="1">
    <source>
        <dbReference type="EMBL" id="AEG72602.1"/>
    </source>
</evidence>
<reference evidence="1 2" key="1">
    <citation type="journal article" date="2011" name="J. Bacteriol.">
        <title>Complete genome sequences of two hemotropic Mycoplasmas, Mycoplasma haemofelis strain Ohio2 and Mycoplasma suis strain Illinois.</title>
        <authorList>
            <person name="Messick J.B."/>
            <person name="Santos A.P."/>
            <person name="Guimaraes A.M."/>
        </authorList>
    </citation>
    <scope>NUCLEOTIDE SEQUENCE [LARGE SCALE GENOMIC DNA]</scope>
    <source>
        <strain evidence="1 2">Ohio2</strain>
    </source>
</reference>
<proteinExistence type="predicted"/>
<dbReference type="EMBL" id="CP002808">
    <property type="protein sequence ID" value="AEG72602.1"/>
    <property type="molecule type" value="Genomic_DNA"/>
</dbReference>
<dbReference type="BioCyc" id="MHAE859194:G1GR7-319-MONOMER"/>